<dbReference type="InterPro" id="IPR015915">
    <property type="entry name" value="Kelch-typ_b-propeller"/>
</dbReference>
<dbReference type="OrthoDB" id="45365at2759"/>
<dbReference type="PANTHER" id="PTHR24414:SF170">
    <property type="entry name" value="GENOME ASSEMBLY, CHROMOSOME: A04"/>
    <property type="match status" value="1"/>
</dbReference>
<dbReference type="SUPFAM" id="SSF117281">
    <property type="entry name" value="Kelch motif"/>
    <property type="match status" value="1"/>
</dbReference>
<gene>
    <name evidence="2" type="ORF">MERR_LOCUS27896</name>
</gene>
<proteinExistence type="predicted"/>
<protein>
    <recommendedName>
        <fullName evidence="1">FKB95-like N-terminal Kelch domain-containing protein</fullName>
    </recommendedName>
</protein>
<comment type="caution">
    <text evidence="2">The sequence shown here is derived from an EMBL/GenBank/DDBJ whole genome shotgun (WGS) entry which is preliminary data.</text>
</comment>
<evidence type="ECO:0000313" key="2">
    <source>
        <dbReference type="EMBL" id="CAA7040661.1"/>
    </source>
</evidence>
<dbReference type="PANTHER" id="PTHR24414">
    <property type="entry name" value="F-BOX/KELCH-REPEAT PROTEIN SKIP4"/>
    <property type="match status" value="1"/>
</dbReference>
<evidence type="ECO:0000259" key="1">
    <source>
        <dbReference type="Pfam" id="PF25210"/>
    </source>
</evidence>
<dbReference type="AlphaFoldDB" id="A0A6D2JL30"/>
<evidence type="ECO:0000313" key="3">
    <source>
        <dbReference type="Proteomes" id="UP000467841"/>
    </source>
</evidence>
<feature type="domain" description="FKB95-like N-terminal Kelch" evidence="1">
    <location>
        <begin position="87"/>
        <end position="209"/>
    </location>
</feature>
<sequence length="322" mass="36143">MSSPEKKRKKKAAKKPTPNVYIPDDLLLTCIAPRVSRFCYPTLSLVSKSLRSLVASPEIYNTRSHIDRTESCLYVCLSLPPNPNPSWFALCPRPNRNLTKKNKQSSKILVPISSPHLTPVRASFVVLGSDIYEIGGLINGVPSTRVSIFDCRSHSWHQAPDLQVAREYPYATATDGKIYVSRGLDSCNSSYQVEVFDPKTKTWTYESREWSGWKSSMSEYYGSASRLCCSCVIGNVAYLYHEGEFKWSTCSNVQLADYGGKMAVLWDRHDRSSNFKGRTVWCAKIALEKRTSEEIWGMVEWCEPVLKVPGSVSLVDALAACV</sequence>
<reference evidence="2" key="1">
    <citation type="submission" date="2020-01" db="EMBL/GenBank/DDBJ databases">
        <authorList>
            <person name="Mishra B."/>
        </authorList>
    </citation>
    <scope>NUCLEOTIDE SEQUENCE [LARGE SCALE GENOMIC DNA]</scope>
</reference>
<accession>A0A6D2JL30</accession>
<name>A0A6D2JL30_9BRAS</name>
<dbReference type="InterPro" id="IPR050354">
    <property type="entry name" value="F-box/kelch-repeat_ARATH"/>
</dbReference>
<dbReference type="Proteomes" id="UP000467841">
    <property type="component" value="Unassembled WGS sequence"/>
</dbReference>
<dbReference type="CDD" id="cd22152">
    <property type="entry name" value="F-box_AtAFR-like"/>
    <property type="match status" value="1"/>
</dbReference>
<dbReference type="EMBL" id="CACVBM020001231">
    <property type="protein sequence ID" value="CAA7040661.1"/>
    <property type="molecule type" value="Genomic_DNA"/>
</dbReference>
<dbReference type="Pfam" id="PF25210">
    <property type="entry name" value="Kelch_FKB95"/>
    <property type="match status" value="1"/>
</dbReference>
<keyword evidence="3" id="KW-1185">Reference proteome</keyword>
<organism evidence="2 3">
    <name type="scientific">Microthlaspi erraticum</name>
    <dbReference type="NCBI Taxonomy" id="1685480"/>
    <lineage>
        <taxon>Eukaryota</taxon>
        <taxon>Viridiplantae</taxon>
        <taxon>Streptophyta</taxon>
        <taxon>Embryophyta</taxon>
        <taxon>Tracheophyta</taxon>
        <taxon>Spermatophyta</taxon>
        <taxon>Magnoliopsida</taxon>
        <taxon>eudicotyledons</taxon>
        <taxon>Gunneridae</taxon>
        <taxon>Pentapetalae</taxon>
        <taxon>rosids</taxon>
        <taxon>malvids</taxon>
        <taxon>Brassicales</taxon>
        <taxon>Brassicaceae</taxon>
        <taxon>Coluteocarpeae</taxon>
        <taxon>Microthlaspi</taxon>
    </lineage>
</organism>
<dbReference type="InterPro" id="IPR006652">
    <property type="entry name" value="Kelch_1"/>
</dbReference>
<dbReference type="SMART" id="SM00612">
    <property type="entry name" value="Kelch"/>
    <property type="match status" value="1"/>
</dbReference>
<dbReference type="InterPro" id="IPR057499">
    <property type="entry name" value="Kelch_FKB95"/>
</dbReference>
<dbReference type="Gene3D" id="2.120.10.80">
    <property type="entry name" value="Kelch-type beta propeller"/>
    <property type="match status" value="1"/>
</dbReference>